<name>A0A0N1F2J3_9HYPH</name>
<dbReference type="SMART" id="SM00267">
    <property type="entry name" value="GGDEF"/>
    <property type="match status" value="1"/>
</dbReference>
<keyword evidence="3" id="KW-1185">Reference proteome</keyword>
<dbReference type="PANTHER" id="PTHR44757:SF2">
    <property type="entry name" value="BIOFILM ARCHITECTURE MAINTENANCE PROTEIN MBAA"/>
    <property type="match status" value="1"/>
</dbReference>
<dbReference type="InterPro" id="IPR000160">
    <property type="entry name" value="GGDEF_dom"/>
</dbReference>
<dbReference type="NCBIfam" id="TIGR00229">
    <property type="entry name" value="sensory_box"/>
    <property type="match status" value="1"/>
</dbReference>
<dbReference type="SUPFAM" id="SSF55785">
    <property type="entry name" value="PYP-like sensor domain (PAS domain)"/>
    <property type="match status" value="1"/>
</dbReference>
<dbReference type="PATRIC" id="fig|1526658.3.peg.469"/>
<dbReference type="InterPro" id="IPR043128">
    <property type="entry name" value="Rev_trsase/Diguanyl_cyclase"/>
</dbReference>
<dbReference type="PROSITE" id="PS50887">
    <property type="entry name" value="GGDEF"/>
    <property type="match status" value="1"/>
</dbReference>
<dbReference type="InterPro" id="IPR052155">
    <property type="entry name" value="Biofilm_reg_signaling"/>
</dbReference>
<dbReference type="Pfam" id="PF00990">
    <property type="entry name" value="GGDEF"/>
    <property type="match status" value="1"/>
</dbReference>
<organism evidence="2 3">
    <name type="scientific">Bosea vaviloviae</name>
    <dbReference type="NCBI Taxonomy" id="1526658"/>
    <lineage>
        <taxon>Bacteria</taxon>
        <taxon>Pseudomonadati</taxon>
        <taxon>Pseudomonadota</taxon>
        <taxon>Alphaproteobacteria</taxon>
        <taxon>Hyphomicrobiales</taxon>
        <taxon>Boseaceae</taxon>
        <taxon>Bosea</taxon>
    </lineage>
</organism>
<evidence type="ECO:0000313" key="2">
    <source>
        <dbReference type="EMBL" id="KPH78982.1"/>
    </source>
</evidence>
<dbReference type="CDD" id="cd01949">
    <property type="entry name" value="GGDEF"/>
    <property type="match status" value="1"/>
</dbReference>
<gene>
    <name evidence="2" type="ORF">AE618_19525</name>
</gene>
<proteinExistence type="predicted"/>
<dbReference type="InterPro" id="IPR035965">
    <property type="entry name" value="PAS-like_dom_sf"/>
</dbReference>
<protein>
    <recommendedName>
        <fullName evidence="1">GGDEF domain-containing protein</fullName>
    </recommendedName>
</protein>
<dbReference type="EMBL" id="LGSZ01000052">
    <property type="protein sequence ID" value="KPH78982.1"/>
    <property type="molecule type" value="Genomic_DNA"/>
</dbReference>
<sequence>MNHTPSQALVASRLYDQARLGPGGTWACDLATENLTWTDGVYDLFGLTRGSTLKRSMSLDVYQSQSRSEMDRRRADAIRTGKGFSLDCQLRTGGSSRWMRLQVGVTYDQGRPVRIFGSKQDITAEKKMWDGLVTLVGSDPLTGLANRRAFEEAARELSRHADGSHGFALVVLTVDEFDAIRSLYDHAGALECLRCIGERLARLFPDAVLVSRIGGCEFALLLRVPGGHTALATMLKGAHRLLARPVPRDRQPIAIGISVGAAFLKSAHQHEPKKLFAEADSALYVAKAAGANRVRVFDGMVAKPIAQSQLQQAAGLRAS</sequence>
<dbReference type="Gene3D" id="3.30.70.270">
    <property type="match status" value="1"/>
</dbReference>
<evidence type="ECO:0000259" key="1">
    <source>
        <dbReference type="PROSITE" id="PS50887"/>
    </source>
</evidence>
<dbReference type="NCBIfam" id="TIGR00254">
    <property type="entry name" value="GGDEF"/>
    <property type="match status" value="1"/>
</dbReference>
<accession>A0A0N1F2J3</accession>
<evidence type="ECO:0000313" key="3">
    <source>
        <dbReference type="Proteomes" id="UP000037822"/>
    </source>
</evidence>
<dbReference type="SUPFAM" id="SSF55073">
    <property type="entry name" value="Nucleotide cyclase"/>
    <property type="match status" value="1"/>
</dbReference>
<dbReference type="AlphaFoldDB" id="A0A0N1F2J3"/>
<reference evidence="2 3" key="1">
    <citation type="submission" date="2015-07" db="EMBL/GenBank/DDBJ databases">
        <title>Whole genome sequencing of Bosea vaviloviae isolated from cave pool.</title>
        <authorList>
            <person name="Tan N.E.H."/>
            <person name="Lee Y.P."/>
            <person name="Gan H.M."/>
            <person name="Barton H."/>
            <person name="Savka M.A."/>
        </authorList>
    </citation>
    <scope>NUCLEOTIDE SEQUENCE [LARGE SCALE GENOMIC DNA]</scope>
    <source>
        <strain evidence="2 3">SD260</strain>
    </source>
</reference>
<comment type="caution">
    <text evidence="2">The sequence shown here is derived from an EMBL/GenBank/DDBJ whole genome shotgun (WGS) entry which is preliminary data.</text>
</comment>
<dbReference type="InterPro" id="IPR000014">
    <property type="entry name" value="PAS"/>
</dbReference>
<feature type="domain" description="GGDEF" evidence="1">
    <location>
        <begin position="165"/>
        <end position="299"/>
    </location>
</feature>
<dbReference type="PANTHER" id="PTHR44757">
    <property type="entry name" value="DIGUANYLATE CYCLASE DGCP"/>
    <property type="match status" value="1"/>
</dbReference>
<dbReference type="InterPro" id="IPR029787">
    <property type="entry name" value="Nucleotide_cyclase"/>
</dbReference>
<dbReference type="Gene3D" id="3.30.450.20">
    <property type="entry name" value="PAS domain"/>
    <property type="match status" value="1"/>
</dbReference>
<dbReference type="RefSeq" id="WP_054210742.1">
    <property type="nucleotide sequence ID" value="NZ_LGSZ01000052.1"/>
</dbReference>
<dbReference type="Proteomes" id="UP000037822">
    <property type="component" value="Unassembled WGS sequence"/>
</dbReference>